<evidence type="ECO:0000313" key="1">
    <source>
        <dbReference type="EMBL" id="KGF37159.1"/>
    </source>
</evidence>
<sequence length="144" mass="16368">MDRTNIKYRITELVEDAYKFNYDADFSKIENSLLQIQFEHSINFSQEKENLTFSMKIHILNGSEELVLQGVRASFQVIPFNSFVNFTEKGSLNVSNQSLIDTFISVCIGAARGMLAKNLKGTQLDGVVLPLVPMNFIRENALRK</sequence>
<evidence type="ECO:0000313" key="2">
    <source>
        <dbReference type="Proteomes" id="UP000029556"/>
    </source>
</evidence>
<dbReference type="EMBL" id="JRNN01000016">
    <property type="protein sequence ID" value="KGF37159.1"/>
    <property type="molecule type" value="Genomic_DNA"/>
</dbReference>
<dbReference type="AlphaFoldDB" id="A0A096BVL0"/>
<organism evidence="1 2">
    <name type="scientific">Hoylesella buccalis DNF00853</name>
    <dbReference type="NCBI Taxonomy" id="1401074"/>
    <lineage>
        <taxon>Bacteria</taxon>
        <taxon>Pseudomonadati</taxon>
        <taxon>Bacteroidota</taxon>
        <taxon>Bacteroidia</taxon>
        <taxon>Bacteroidales</taxon>
        <taxon>Prevotellaceae</taxon>
        <taxon>Hoylesella</taxon>
    </lineage>
</organism>
<dbReference type="Proteomes" id="UP000029556">
    <property type="component" value="Unassembled WGS sequence"/>
</dbReference>
<comment type="caution">
    <text evidence="1">The sequence shown here is derived from an EMBL/GenBank/DDBJ whole genome shotgun (WGS) entry which is preliminary data.</text>
</comment>
<name>A0A096BVL0_9BACT</name>
<evidence type="ECO:0008006" key="3">
    <source>
        <dbReference type="Google" id="ProtNLM"/>
    </source>
</evidence>
<gene>
    <name evidence="1" type="ORF">HMPREF2137_00730</name>
</gene>
<dbReference type="RefSeq" id="WP_036871425.1">
    <property type="nucleotide sequence ID" value="NZ_JRNN01000016.1"/>
</dbReference>
<protein>
    <recommendedName>
        <fullName evidence="3">Preprotein translocase subunit SecB</fullName>
    </recommendedName>
</protein>
<proteinExistence type="predicted"/>
<accession>A0A096BVL0</accession>
<reference evidence="1 2" key="1">
    <citation type="submission" date="2014-07" db="EMBL/GenBank/DDBJ databases">
        <authorList>
            <person name="McCorrison J."/>
            <person name="Sanka R."/>
            <person name="Torralba M."/>
            <person name="Gillis M."/>
            <person name="Haft D.H."/>
            <person name="Methe B."/>
            <person name="Sutton G."/>
            <person name="Nelson K.E."/>
        </authorList>
    </citation>
    <scope>NUCLEOTIDE SEQUENCE [LARGE SCALE GENOMIC DNA]</scope>
    <source>
        <strain evidence="1 2">DNF00853</strain>
    </source>
</reference>
<dbReference type="OrthoDB" id="1081978at2"/>